<dbReference type="EMBL" id="MRWE01000035">
    <property type="protein sequence ID" value="ORJ24096.1"/>
    <property type="molecule type" value="Genomic_DNA"/>
</dbReference>
<dbReference type="PANTHER" id="PTHR37944:SF1">
    <property type="entry name" value="PORIN B"/>
    <property type="match status" value="1"/>
</dbReference>
<protein>
    <submittedName>
        <fullName evidence="4">Porin</fullName>
    </submittedName>
</protein>
<dbReference type="GO" id="GO:0008643">
    <property type="term" value="P:carbohydrate transport"/>
    <property type="evidence" value="ECO:0007669"/>
    <property type="project" value="InterPro"/>
</dbReference>
<feature type="region of interest" description="Disordered" evidence="3">
    <location>
        <begin position="118"/>
        <end position="137"/>
    </location>
</feature>
<dbReference type="GeneID" id="93568639"/>
<dbReference type="PANTHER" id="PTHR37944">
    <property type="entry name" value="PORIN B"/>
    <property type="match status" value="1"/>
</dbReference>
<proteinExistence type="inferred from homology"/>
<evidence type="ECO:0000256" key="2">
    <source>
        <dbReference type="RuleBase" id="RU363072"/>
    </source>
</evidence>
<comment type="similarity">
    <text evidence="1 2">Belongs to the OprB family.</text>
</comment>
<feature type="chain" id="PRO_5010755211" evidence="2">
    <location>
        <begin position="30"/>
        <end position="451"/>
    </location>
</feature>
<dbReference type="InterPro" id="IPR007049">
    <property type="entry name" value="Carb-sel_porin_OprB"/>
</dbReference>
<dbReference type="RefSeq" id="WP_017494157.1">
    <property type="nucleotide sequence ID" value="NZ_CAUQAZ010000042.1"/>
</dbReference>
<dbReference type="GO" id="GO:0015288">
    <property type="term" value="F:porin activity"/>
    <property type="evidence" value="ECO:0007669"/>
    <property type="project" value="InterPro"/>
</dbReference>
<organism evidence="4 5">
    <name type="scientific">Rouxiella badensis</name>
    <dbReference type="NCBI Taxonomy" id="1646377"/>
    <lineage>
        <taxon>Bacteria</taxon>
        <taxon>Pseudomonadati</taxon>
        <taxon>Pseudomonadota</taxon>
        <taxon>Gammaproteobacteria</taxon>
        <taxon>Enterobacterales</taxon>
        <taxon>Yersiniaceae</taxon>
        <taxon>Rouxiella</taxon>
    </lineage>
</organism>
<evidence type="ECO:0000256" key="1">
    <source>
        <dbReference type="ARBA" id="ARBA00008769"/>
    </source>
</evidence>
<dbReference type="Pfam" id="PF04966">
    <property type="entry name" value="OprB"/>
    <property type="match status" value="1"/>
</dbReference>
<accession>A0A1X0WBE4</accession>
<evidence type="ECO:0000256" key="3">
    <source>
        <dbReference type="SAM" id="MobiDB-lite"/>
    </source>
</evidence>
<reference evidence="4 5" key="1">
    <citation type="journal article" date="2017" name="Int. J. Syst. Evol. Microbiol.">
        <title>Rouxiella badensis sp. nov. and Rouxiella silvae sp. nov. isolated from peat bog soil in Germany and emendation of the genus description.</title>
        <authorList>
            <person name="Le Fleche-Mateos A."/>
            <person name="Kugler J.H."/>
            <person name="Hansen S.H."/>
            <person name="Syldatk C."/>
            <person name="Hausmann R."/>
            <person name="Lomprez F."/>
            <person name="Vandenbogaert M."/>
            <person name="Manuguerra J.C."/>
            <person name="Grimont P.A."/>
        </authorList>
    </citation>
    <scope>NUCLEOTIDE SEQUENCE [LARGE SCALE GENOMIC DNA]</scope>
    <source>
        <strain evidence="4 5">DSM 100043</strain>
    </source>
</reference>
<feature type="signal peptide" evidence="2">
    <location>
        <begin position="1"/>
        <end position="29"/>
    </location>
</feature>
<sequence length="451" mass="49883">MANYSPRRFKKLYLACSVGLLFSSAQVLAADMGPFSPDSPWMFGDWGGERTALKEQGIDFQTNYTSETGSNFSGGYDKHTTARYSDQWQLGVDLDLDKLLNWKDTEFQMTLTNRNGRNISNDTVGDPRTGTLSSSQEVWGRGQTTRLTQFWIRQGYFNDTLDVKAGRVTVGEDFDSLNSNFQNLALGSGQAGNWRGDRWYNWPVSQWGGRIKLNFTPEIYTEVGIYNQNPKNYDTGNGFRLDTSGSIGNLIPVEVGWKPTLGPDKLPGKYALGAYYSSTKGDVYSSGSIVNGSEQYSRDAHAYGGYVLVQQQLTSVAGDNTRGLTLTVQGVMNDKKTSKTDNYQSVAVTYKGIFDSRPKDELGFGVGRIHVNSDYTATQRDQDAANGVDNYNNPTYLPVQSGSEVNYELYYGIQATNWLTIRPNLQYVSAPGAVSQVKDAFIGGVMVNLAL</sequence>
<dbReference type="InterPro" id="IPR052932">
    <property type="entry name" value="OprB_Porin"/>
</dbReference>
<comment type="caution">
    <text evidence="4">The sequence shown here is derived from an EMBL/GenBank/DDBJ whole genome shotgun (WGS) entry which is preliminary data.</text>
</comment>
<dbReference type="STRING" id="1646377.BS640_18040"/>
<keyword evidence="2" id="KW-0732">Signal</keyword>
<keyword evidence="5" id="KW-1185">Reference proteome</keyword>
<name>A0A1X0WBE4_9GAMM</name>
<dbReference type="Gene3D" id="2.40.160.180">
    <property type="entry name" value="Carbohydrate-selective porin OprB"/>
    <property type="match status" value="1"/>
</dbReference>
<evidence type="ECO:0000313" key="4">
    <source>
        <dbReference type="EMBL" id="ORJ24096.1"/>
    </source>
</evidence>
<dbReference type="InterPro" id="IPR038673">
    <property type="entry name" value="OprB_sf"/>
</dbReference>
<dbReference type="AlphaFoldDB" id="A0A1X0WBE4"/>
<dbReference type="GO" id="GO:0016020">
    <property type="term" value="C:membrane"/>
    <property type="evidence" value="ECO:0007669"/>
    <property type="project" value="InterPro"/>
</dbReference>
<dbReference type="Proteomes" id="UP000192536">
    <property type="component" value="Unassembled WGS sequence"/>
</dbReference>
<gene>
    <name evidence="4" type="ORF">BS640_18040</name>
</gene>
<evidence type="ECO:0000313" key="5">
    <source>
        <dbReference type="Proteomes" id="UP000192536"/>
    </source>
</evidence>